<sequence>MTIFNLGSINADFTYQVPHLLRAGETLAASSLTRGLGGKGANMSVAIARGAGRVQHIGAVGEEGAWATLRLLEYGVDTRHIATVPEATGHAIISVDPAGENNILIFPGANACISSEMLGRALSAAHTGDWLIMQNETNCLEEAAHMARQLGLRVAYAAAPFVAEDAAKIAPLCELMFLNQIEAQQLSETLGIQFEKLGIKDIIVTLGADGCDWYHNGTPTRIAGYPAKVIDTTGAGDTFTGYVMAGLDRGLPMAQAIDLAQQAAALMVGRLGTADVIPDLKEVTEARLSRN</sequence>
<comment type="caution">
    <text evidence="11">The sequence shown here is derived from an EMBL/GenBank/DDBJ whole genome shotgun (WGS) entry which is preliminary data.</text>
</comment>
<organism evidence="11 12">
    <name type="scientific">Donghicola tyrosinivorans</name>
    <dbReference type="NCBI Taxonomy" id="1652492"/>
    <lineage>
        <taxon>Bacteria</taxon>
        <taxon>Pseudomonadati</taxon>
        <taxon>Pseudomonadota</taxon>
        <taxon>Alphaproteobacteria</taxon>
        <taxon>Rhodobacterales</taxon>
        <taxon>Roseobacteraceae</taxon>
        <taxon>Donghicola</taxon>
    </lineage>
</organism>
<comment type="caution">
    <text evidence="9">Lacks conserved residue(s) required for the propagation of feature annotation.</text>
</comment>
<name>A0A2T0WY43_9RHOB</name>
<keyword evidence="8 9" id="KW-0119">Carbohydrate metabolism</keyword>
<dbReference type="PRINTS" id="PR00990">
    <property type="entry name" value="RIBOKINASE"/>
</dbReference>
<proteinExistence type="inferred from homology"/>
<gene>
    <name evidence="9" type="primary">rbsK</name>
    <name evidence="11" type="ORF">CLV74_103205</name>
</gene>
<feature type="binding site" evidence="9">
    <location>
        <position position="272"/>
    </location>
    <ligand>
        <name>K(+)</name>
        <dbReference type="ChEBI" id="CHEBI:29103"/>
    </ligand>
</feature>
<dbReference type="GO" id="GO:0046872">
    <property type="term" value="F:metal ion binding"/>
    <property type="evidence" value="ECO:0007669"/>
    <property type="project" value="UniProtKB-KW"/>
</dbReference>
<dbReference type="InterPro" id="IPR011877">
    <property type="entry name" value="Ribokinase"/>
</dbReference>
<feature type="binding site" evidence="9">
    <location>
        <position position="179"/>
    </location>
    <ligand>
        <name>ATP</name>
        <dbReference type="ChEBI" id="CHEBI:30616"/>
    </ligand>
</feature>
<keyword evidence="6 9" id="KW-0460">Magnesium</keyword>
<dbReference type="AlphaFoldDB" id="A0A2T0WY43"/>
<accession>A0A2T0WY43</accession>
<evidence type="ECO:0000256" key="1">
    <source>
        <dbReference type="ARBA" id="ARBA00022679"/>
    </source>
</evidence>
<evidence type="ECO:0000256" key="8">
    <source>
        <dbReference type="ARBA" id="ARBA00023277"/>
    </source>
</evidence>
<feature type="binding site" evidence="9">
    <location>
        <position position="136"/>
    </location>
    <ligand>
        <name>substrate</name>
    </ligand>
</feature>
<dbReference type="UniPathway" id="UPA00916">
    <property type="reaction ID" value="UER00889"/>
</dbReference>
<feature type="active site" description="Proton acceptor" evidence="9">
    <location>
        <position position="237"/>
    </location>
</feature>
<keyword evidence="12" id="KW-1185">Reference proteome</keyword>
<keyword evidence="3 9" id="KW-0547">Nucleotide-binding</keyword>
<evidence type="ECO:0000313" key="12">
    <source>
        <dbReference type="Proteomes" id="UP000238392"/>
    </source>
</evidence>
<feature type="binding site" evidence="9">
    <location>
        <position position="237"/>
    </location>
    <ligand>
        <name>substrate</name>
    </ligand>
</feature>
<dbReference type="Pfam" id="PF00294">
    <property type="entry name" value="PfkB"/>
    <property type="match status" value="1"/>
</dbReference>
<dbReference type="CDD" id="cd01174">
    <property type="entry name" value="ribokinase"/>
    <property type="match status" value="1"/>
</dbReference>
<dbReference type="EC" id="2.7.1.15" evidence="9"/>
<comment type="cofactor">
    <cofactor evidence="9">
        <name>Mg(2+)</name>
        <dbReference type="ChEBI" id="CHEBI:18420"/>
    </cofactor>
    <text evidence="9">Requires a divalent cation, most likely magnesium in vivo, as an electrophilic catalyst to aid phosphoryl group transfer. It is the chelate of the metal and the nucleotide that is the actual substrate.</text>
</comment>
<keyword evidence="7 9" id="KW-0630">Potassium</keyword>
<comment type="activity regulation">
    <text evidence="9">Activated by a monovalent cation that binds near, but not in, the active site. The most likely occupant of the site in vivo is potassium. Ion binding induces a conformational change that may alter substrate affinity.</text>
</comment>
<comment type="similarity">
    <text evidence="9">Belongs to the carbohydrate kinase PfkB family. Ribokinase subfamily.</text>
</comment>
<comment type="subunit">
    <text evidence="9">Homodimer.</text>
</comment>
<feature type="binding site" evidence="9">
    <location>
        <begin position="38"/>
        <end position="42"/>
    </location>
    <ligand>
        <name>substrate</name>
    </ligand>
</feature>
<evidence type="ECO:0000313" key="11">
    <source>
        <dbReference type="EMBL" id="PRY91620.1"/>
    </source>
</evidence>
<dbReference type="Proteomes" id="UP000238392">
    <property type="component" value="Unassembled WGS sequence"/>
</dbReference>
<keyword evidence="2 9" id="KW-0479">Metal-binding</keyword>
<dbReference type="SUPFAM" id="SSF53613">
    <property type="entry name" value="Ribokinase-like"/>
    <property type="match status" value="1"/>
</dbReference>
<comment type="function">
    <text evidence="9">Catalyzes the phosphorylation of ribose at O-5 in a reaction requiring ATP and magnesium. The resulting D-ribose-5-phosphate can then be used either for sythesis of nucleotides, histidine, and tryptophan, or as a component of the pentose phosphate pathway.</text>
</comment>
<dbReference type="OrthoDB" id="9775849at2"/>
<dbReference type="InterPro" id="IPR011611">
    <property type="entry name" value="PfkB_dom"/>
</dbReference>
<comment type="pathway">
    <text evidence="9">Carbohydrate metabolism; D-ribose degradation; D-ribose 5-phosphate from beta-D-ribopyranose: step 2/2.</text>
</comment>
<dbReference type="GO" id="GO:0005524">
    <property type="term" value="F:ATP binding"/>
    <property type="evidence" value="ECO:0007669"/>
    <property type="project" value="UniProtKB-UniRule"/>
</dbReference>
<dbReference type="GO" id="GO:0005737">
    <property type="term" value="C:cytoplasm"/>
    <property type="evidence" value="ECO:0007669"/>
    <property type="project" value="UniProtKB-SubCell"/>
</dbReference>
<dbReference type="RefSeq" id="WP_106263287.1">
    <property type="nucleotide sequence ID" value="NZ_PVTQ01000003.1"/>
</dbReference>
<feature type="domain" description="Carbohydrate kinase PfkB" evidence="10">
    <location>
        <begin position="6"/>
        <end position="278"/>
    </location>
</feature>
<comment type="subcellular location">
    <subcellularLocation>
        <location evidence="9">Cytoplasm</location>
    </subcellularLocation>
</comment>
<keyword evidence="4 9" id="KW-0418">Kinase</keyword>
<keyword evidence="9" id="KW-0963">Cytoplasm</keyword>
<evidence type="ECO:0000256" key="6">
    <source>
        <dbReference type="ARBA" id="ARBA00022842"/>
    </source>
</evidence>
<evidence type="ECO:0000256" key="4">
    <source>
        <dbReference type="ARBA" id="ARBA00022777"/>
    </source>
</evidence>
<feature type="binding site" evidence="9">
    <location>
        <begin position="205"/>
        <end position="210"/>
    </location>
    <ligand>
        <name>ATP</name>
        <dbReference type="ChEBI" id="CHEBI:30616"/>
    </ligand>
</feature>
<evidence type="ECO:0000259" key="10">
    <source>
        <dbReference type="Pfam" id="PF00294"/>
    </source>
</evidence>
<evidence type="ECO:0000256" key="3">
    <source>
        <dbReference type="ARBA" id="ARBA00022741"/>
    </source>
</evidence>
<dbReference type="Gene3D" id="3.40.1190.20">
    <property type="match status" value="1"/>
</dbReference>
<reference evidence="11 12" key="1">
    <citation type="submission" date="2018-03" db="EMBL/GenBank/DDBJ databases">
        <title>Genomic Encyclopedia of Archaeal and Bacterial Type Strains, Phase II (KMG-II): from individual species to whole genera.</title>
        <authorList>
            <person name="Goeker M."/>
        </authorList>
    </citation>
    <scope>NUCLEOTIDE SEQUENCE [LARGE SCALE GENOMIC DNA]</scope>
    <source>
        <strain evidence="11 12">DSM 100212</strain>
    </source>
</reference>
<feature type="binding site" evidence="9">
    <location>
        <position position="270"/>
    </location>
    <ligand>
        <name>K(+)</name>
        <dbReference type="ChEBI" id="CHEBI:29103"/>
    </ligand>
</feature>
<evidence type="ECO:0000256" key="5">
    <source>
        <dbReference type="ARBA" id="ARBA00022840"/>
    </source>
</evidence>
<dbReference type="GO" id="GO:0019303">
    <property type="term" value="P:D-ribose catabolic process"/>
    <property type="evidence" value="ECO:0007669"/>
    <property type="project" value="UniProtKB-UniRule"/>
</dbReference>
<evidence type="ECO:0000256" key="2">
    <source>
        <dbReference type="ARBA" id="ARBA00022723"/>
    </source>
</evidence>
<comment type="catalytic activity">
    <reaction evidence="9">
        <text>D-ribose + ATP = D-ribose 5-phosphate + ADP + H(+)</text>
        <dbReference type="Rhea" id="RHEA:13697"/>
        <dbReference type="ChEBI" id="CHEBI:15378"/>
        <dbReference type="ChEBI" id="CHEBI:30616"/>
        <dbReference type="ChEBI" id="CHEBI:47013"/>
        <dbReference type="ChEBI" id="CHEBI:78346"/>
        <dbReference type="ChEBI" id="CHEBI:456216"/>
        <dbReference type="EC" id="2.7.1.15"/>
    </reaction>
</comment>
<keyword evidence="5 9" id="KW-0067">ATP-binding</keyword>
<feature type="binding site" evidence="9">
    <location>
        <position position="231"/>
    </location>
    <ligand>
        <name>K(+)</name>
        <dbReference type="ChEBI" id="CHEBI:29103"/>
    </ligand>
</feature>
<dbReference type="PANTHER" id="PTHR10584:SF166">
    <property type="entry name" value="RIBOKINASE"/>
    <property type="match status" value="1"/>
</dbReference>
<feature type="binding site" evidence="9">
    <location>
        <begin position="10"/>
        <end position="12"/>
    </location>
    <ligand>
        <name>substrate</name>
    </ligand>
</feature>
<dbReference type="InterPro" id="IPR002139">
    <property type="entry name" value="Ribo/fructo_kinase"/>
</dbReference>
<feature type="binding site" evidence="9">
    <location>
        <position position="233"/>
    </location>
    <ligand>
        <name>K(+)</name>
        <dbReference type="ChEBI" id="CHEBI:29103"/>
    </ligand>
</feature>
<dbReference type="EMBL" id="PVTQ01000003">
    <property type="protein sequence ID" value="PRY91620.1"/>
    <property type="molecule type" value="Genomic_DNA"/>
</dbReference>
<evidence type="ECO:0000256" key="7">
    <source>
        <dbReference type="ARBA" id="ARBA00022958"/>
    </source>
</evidence>
<evidence type="ECO:0000256" key="9">
    <source>
        <dbReference type="HAMAP-Rule" id="MF_01987"/>
    </source>
</evidence>
<feature type="binding site" evidence="9">
    <location>
        <begin position="236"/>
        <end position="237"/>
    </location>
    <ligand>
        <name>ATP</name>
        <dbReference type="ChEBI" id="CHEBI:30616"/>
    </ligand>
</feature>
<dbReference type="HAMAP" id="MF_01987">
    <property type="entry name" value="Ribokinase"/>
    <property type="match status" value="1"/>
</dbReference>
<feature type="binding site" evidence="9">
    <location>
        <position position="267"/>
    </location>
    <ligand>
        <name>K(+)</name>
        <dbReference type="ChEBI" id="CHEBI:29103"/>
    </ligand>
</feature>
<dbReference type="InterPro" id="IPR029056">
    <property type="entry name" value="Ribokinase-like"/>
</dbReference>
<dbReference type="PANTHER" id="PTHR10584">
    <property type="entry name" value="SUGAR KINASE"/>
    <property type="match status" value="1"/>
</dbReference>
<dbReference type="GO" id="GO:0004747">
    <property type="term" value="F:ribokinase activity"/>
    <property type="evidence" value="ECO:0007669"/>
    <property type="project" value="UniProtKB-UniRule"/>
</dbReference>
<protein>
    <recommendedName>
        <fullName evidence="9">Ribokinase</fullName>
        <shortName evidence="9">RK</shortName>
        <ecNumber evidence="9">2.7.1.15</ecNumber>
    </recommendedName>
</protein>
<keyword evidence="1 9" id="KW-0808">Transferase</keyword>